<proteinExistence type="predicted"/>
<comment type="caution">
    <text evidence="1">The sequence shown here is derived from an EMBL/GenBank/DDBJ whole genome shotgun (WGS) entry which is preliminary data.</text>
</comment>
<dbReference type="PANTHER" id="PTHR34472">
    <property type="entry name" value="SULFUR CARRIER PROTEIN THIS"/>
    <property type="match status" value="1"/>
</dbReference>
<dbReference type="RefSeq" id="WP_290236170.1">
    <property type="nucleotide sequence ID" value="NZ_JAUFPZ010000002.1"/>
</dbReference>
<sequence>MITVNVNNQNHSFKEPVKLLELLEQLNIQASGVAVAINNEIISKLKWEHTLLEEGNKVLVIRATQGG</sequence>
<dbReference type="Pfam" id="PF02597">
    <property type="entry name" value="ThiS"/>
    <property type="match status" value="1"/>
</dbReference>
<name>A0ABV8H7Z0_9FLAO</name>
<gene>
    <name evidence="1" type="primary">thiS</name>
    <name evidence="1" type="ORF">ACFOS1_03595</name>
</gene>
<dbReference type="PANTHER" id="PTHR34472:SF1">
    <property type="entry name" value="SULFUR CARRIER PROTEIN THIS"/>
    <property type="match status" value="1"/>
</dbReference>
<dbReference type="Gene3D" id="3.10.20.30">
    <property type="match status" value="1"/>
</dbReference>
<keyword evidence="2" id="KW-1185">Reference proteome</keyword>
<dbReference type="CDD" id="cd00565">
    <property type="entry name" value="Ubl_ThiS"/>
    <property type="match status" value="1"/>
</dbReference>
<organism evidence="1 2">
    <name type="scientific">Zunongwangia endophytica</name>
    <dbReference type="NCBI Taxonomy" id="1808945"/>
    <lineage>
        <taxon>Bacteria</taxon>
        <taxon>Pseudomonadati</taxon>
        <taxon>Bacteroidota</taxon>
        <taxon>Flavobacteriia</taxon>
        <taxon>Flavobacteriales</taxon>
        <taxon>Flavobacteriaceae</taxon>
        <taxon>Zunongwangia</taxon>
    </lineage>
</organism>
<protein>
    <submittedName>
        <fullName evidence="1">Sulfur carrier protein ThiS</fullName>
    </submittedName>
</protein>
<dbReference type="InterPro" id="IPR016155">
    <property type="entry name" value="Mopterin_synth/thiamin_S_b"/>
</dbReference>
<accession>A0ABV8H7Z0</accession>
<dbReference type="Proteomes" id="UP001595793">
    <property type="component" value="Unassembled WGS sequence"/>
</dbReference>
<dbReference type="InterPro" id="IPR003749">
    <property type="entry name" value="ThiS/MoaD-like"/>
</dbReference>
<dbReference type="InterPro" id="IPR010035">
    <property type="entry name" value="Thi_S"/>
</dbReference>
<dbReference type="EMBL" id="JBHSAS010000006">
    <property type="protein sequence ID" value="MFC4026474.1"/>
    <property type="molecule type" value="Genomic_DNA"/>
</dbReference>
<reference evidence="2" key="1">
    <citation type="journal article" date="2019" name="Int. J. Syst. Evol. Microbiol.">
        <title>The Global Catalogue of Microorganisms (GCM) 10K type strain sequencing project: providing services to taxonomists for standard genome sequencing and annotation.</title>
        <authorList>
            <consortium name="The Broad Institute Genomics Platform"/>
            <consortium name="The Broad Institute Genome Sequencing Center for Infectious Disease"/>
            <person name="Wu L."/>
            <person name="Ma J."/>
        </authorList>
    </citation>
    <scope>NUCLEOTIDE SEQUENCE [LARGE SCALE GENOMIC DNA]</scope>
    <source>
        <strain evidence="2">CECT 9128</strain>
    </source>
</reference>
<evidence type="ECO:0000313" key="1">
    <source>
        <dbReference type="EMBL" id="MFC4026474.1"/>
    </source>
</evidence>
<dbReference type="NCBIfam" id="TIGR01683">
    <property type="entry name" value="thiS"/>
    <property type="match status" value="1"/>
</dbReference>
<dbReference type="SUPFAM" id="SSF54285">
    <property type="entry name" value="MoaD/ThiS"/>
    <property type="match status" value="1"/>
</dbReference>
<dbReference type="InterPro" id="IPR012675">
    <property type="entry name" value="Beta-grasp_dom_sf"/>
</dbReference>
<evidence type="ECO:0000313" key="2">
    <source>
        <dbReference type="Proteomes" id="UP001595793"/>
    </source>
</evidence>